<accession>A0ABS8YHU2</accession>
<feature type="domain" description="Peptidase S9 prolyl oligopeptidase catalytic" evidence="4">
    <location>
        <begin position="456"/>
        <end position="667"/>
    </location>
</feature>
<dbReference type="Pfam" id="PF00326">
    <property type="entry name" value="Peptidase_S9"/>
    <property type="match status" value="1"/>
</dbReference>
<sequence length="668" mass="73445">MIKRRITAEDLYRFTWISDPAVRPASGTIAYVSKTVKEDKSGYRSRILLTDWNGSATREFTRGEQDVAPAWSPDGSKLAFLRKDGQKNQVWFIDAEGGEAYAVTKAEEGVSAFAWSPDGQSLLYSSKADPDKQAKGDDAIAEQDDSPKPGKQAIVVDRTKSKADGSGLWDSKRVHLFVHDIESAQDTAITSGGFDVIDFTWSPNGDEIVFAAKIPTDASVDADLVLTNDLFIVGRSGGEFRRLTKTAMSVSKPVFSPDGSSIAFFGDERSHGNATTTQIYTAAYPDGEIKCLTGRLDLHMGNAAVTDMKMGASSGPVFSRDGQSIYALVTTEGNVHVGRFGVDGSHVMLTSGPREIIQIAQSGTDNELVLVAADTQQPGELYRLHTESKNEVQLTRSNAGLLEELQLSNPESFWFEASDGGKVQGWILPPVGLETGKKAATILEIHGGPHAMYVNSFMHEFQLLAAQGYAVIYCNPRGGHGYGQEFVNACRGDYGGRDYLDVMELVDYAVSHYSYVDEQRLGVTGGSYGGFMTNWIVGHTSRFKAAVTQRSICNWLSFYGVSDIGYFFTEDQIGGQPWEEPEKLWKHSPLAYVNQVETPLLILHGEEDLRCPIEQAEQLYVALKRLGKKTQLVRFPGANHDLSRSGHPELRVERLNRIARWMNGVFQA</sequence>
<proteinExistence type="predicted"/>
<dbReference type="SUPFAM" id="SSF53474">
    <property type="entry name" value="alpha/beta-Hydrolases"/>
    <property type="match status" value="1"/>
</dbReference>
<keyword evidence="2" id="KW-0645">Protease</keyword>
<dbReference type="Gene3D" id="2.120.10.30">
    <property type="entry name" value="TolB, C-terminal domain"/>
    <property type="match status" value="2"/>
</dbReference>
<dbReference type="InterPro" id="IPR001375">
    <property type="entry name" value="Peptidase_S9_cat"/>
</dbReference>
<keyword evidence="2" id="KW-0720">Serine protease</keyword>
<keyword evidence="6" id="KW-1185">Reference proteome</keyword>
<reference evidence="5 6" key="1">
    <citation type="submission" date="2021-11" db="EMBL/GenBank/DDBJ databases">
        <title>Draft genome sequence of Paenibacillus profundus YoMME, a new Gram-positive bacteria with exoelectrogenic properties.</title>
        <authorList>
            <person name="Hubenova Y."/>
            <person name="Hubenova E."/>
            <person name="Manasiev Y."/>
            <person name="Peykov S."/>
            <person name="Mitov M."/>
        </authorList>
    </citation>
    <scope>NUCLEOTIDE SEQUENCE [LARGE SCALE GENOMIC DNA]</scope>
    <source>
        <strain evidence="5 6">YoMME</strain>
    </source>
</reference>
<dbReference type="InterPro" id="IPR029058">
    <property type="entry name" value="AB_hydrolase_fold"/>
</dbReference>
<evidence type="ECO:0000313" key="6">
    <source>
        <dbReference type="Proteomes" id="UP001199916"/>
    </source>
</evidence>
<dbReference type="PANTHER" id="PTHR42776">
    <property type="entry name" value="SERINE PEPTIDASE S9 FAMILY MEMBER"/>
    <property type="match status" value="1"/>
</dbReference>
<keyword evidence="1" id="KW-0378">Hydrolase</keyword>
<dbReference type="SUPFAM" id="SSF82171">
    <property type="entry name" value="DPP6 N-terminal domain-like"/>
    <property type="match status" value="1"/>
</dbReference>
<dbReference type="InterPro" id="IPR011042">
    <property type="entry name" value="6-blade_b-propeller_TolB-like"/>
</dbReference>
<protein>
    <submittedName>
        <fullName evidence="5">S9 family peptidase</fullName>
    </submittedName>
</protein>
<name>A0ABS8YHU2_9BACL</name>
<dbReference type="PANTHER" id="PTHR42776:SF27">
    <property type="entry name" value="DIPEPTIDYL PEPTIDASE FAMILY MEMBER 6"/>
    <property type="match status" value="1"/>
</dbReference>
<evidence type="ECO:0000259" key="4">
    <source>
        <dbReference type="Pfam" id="PF00326"/>
    </source>
</evidence>
<evidence type="ECO:0000256" key="2">
    <source>
        <dbReference type="ARBA" id="ARBA00022825"/>
    </source>
</evidence>
<dbReference type="Proteomes" id="UP001199916">
    <property type="component" value="Unassembled WGS sequence"/>
</dbReference>
<dbReference type="EMBL" id="JAJNBZ010000007">
    <property type="protein sequence ID" value="MCE5169911.1"/>
    <property type="molecule type" value="Genomic_DNA"/>
</dbReference>
<evidence type="ECO:0000313" key="5">
    <source>
        <dbReference type="EMBL" id="MCE5169911.1"/>
    </source>
</evidence>
<feature type="region of interest" description="Disordered" evidence="3">
    <location>
        <begin position="125"/>
        <end position="151"/>
    </location>
</feature>
<dbReference type="InterPro" id="IPR011659">
    <property type="entry name" value="WD40"/>
</dbReference>
<evidence type="ECO:0000256" key="1">
    <source>
        <dbReference type="ARBA" id="ARBA00022801"/>
    </source>
</evidence>
<feature type="compositionally biased region" description="Basic and acidic residues" evidence="3">
    <location>
        <begin position="128"/>
        <end position="138"/>
    </location>
</feature>
<organism evidence="5 6">
    <name type="scientific">Paenibacillus profundus</name>
    <dbReference type="NCBI Taxonomy" id="1173085"/>
    <lineage>
        <taxon>Bacteria</taxon>
        <taxon>Bacillati</taxon>
        <taxon>Bacillota</taxon>
        <taxon>Bacilli</taxon>
        <taxon>Bacillales</taxon>
        <taxon>Paenibacillaceae</taxon>
        <taxon>Paenibacillus</taxon>
    </lineage>
</organism>
<dbReference type="Pfam" id="PF07676">
    <property type="entry name" value="PD40"/>
    <property type="match status" value="3"/>
</dbReference>
<comment type="caution">
    <text evidence="5">The sequence shown here is derived from an EMBL/GenBank/DDBJ whole genome shotgun (WGS) entry which is preliminary data.</text>
</comment>
<dbReference type="RefSeq" id="WP_233696788.1">
    <property type="nucleotide sequence ID" value="NZ_JAJNBZ010000007.1"/>
</dbReference>
<dbReference type="Gene3D" id="3.40.50.1820">
    <property type="entry name" value="alpha/beta hydrolase"/>
    <property type="match status" value="1"/>
</dbReference>
<evidence type="ECO:0000256" key="3">
    <source>
        <dbReference type="SAM" id="MobiDB-lite"/>
    </source>
</evidence>
<gene>
    <name evidence="5" type="ORF">LQV63_11370</name>
</gene>